<keyword evidence="3" id="KW-0804">Transcription</keyword>
<gene>
    <name evidence="5" type="ORF">AB0H72_06515</name>
</gene>
<keyword evidence="1" id="KW-0805">Transcription regulation</keyword>
<dbReference type="CDD" id="cd07377">
    <property type="entry name" value="WHTH_GntR"/>
    <property type="match status" value="1"/>
</dbReference>
<dbReference type="EMBL" id="JBFAIH010000002">
    <property type="protein sequence ID" value="MEV0362340.1"/>
    <property type="molecule type" value="Genomic_DNA"/>
</dbReference>
<dbReference type="RefSeq" id="WP_357974626.1">
    <property type="nucleotide sequence ID" value="NZ_JBFAIH010000002.1"/>
</dbReference>
<dbReference type="Pfam" id="PF00392">
    <property type="entry name" value="GntR"/>
    <property type="match status" value="1"/>
</dbReference>
<evidence type="ECO:0000256" key="2">
    <source>
        <dbReference type="ARBA" id="ARBA00023125"/>
    </source>
</evidence>
<dbReference type="SUPFAM" id="SSF46785">
    <property type="entry name" value="Winged helix' DNA-binding domain"/>
    <property type="match status" value="1"/>
</dbReference>
<dbReference type="InterPro" id="IPR011711">
    <property type="entry name" value="GntR_C"/>
</dbReference>
<dbReference type="PROSITE" id="PS50949">
    <property type="entry name" value="HTH_GNTR"/>
    <property type="match status" value="1"/>
</dbReference>
<dbReference type="Pfam" id="PF07729">
    <property type="entry name" value="FCD"/>
    <property type="match status" value="1"/>
</dbReference>
<dbReference type="InterPro" id="IPR036390">
    <property type="entry name" value="WH_DNA-bd_sf"/>
</dbReference>
<dbReference type="PANTHER" id="PTHR43537:SF24">
    <property type="entry name" value="GLUCONATE OPERON TRANSCRIPTIONAL REPRESSOR"/>
    <property type="match status" value="1"/>
</dbReference>
<evidence type="ECO:0000256" key="3">
    <source>
        <dbReference type="ARBA" id="ARBA00023163"/>
    </source>
</evidence>
<dbReference type="SMART" id="SM00345">
    <property type="entry name" value="HTH_GNTR"/>
    <property type="match status" value="1"/>
</dbReference>
<dbReference type="Gene3D" id="1.20.120.530">
    <property type="entry name" value="GntR ligand-binding domain-like"/>
    <property type="match status" value="1"/>
</dbReference>
<proteinExistence type="predicted"/>
<name>A0ABV3F480_9NOCA</name>
<reference evidence="5 6" key="1">
    <citation type="submission" date="2024-06" db="EMBL/GenBank/DDBJ databases">
        <title>The Natural Products Discovery Center: Release of the First 8490 Sequenced Strains for Exploring Actinobacteria Biosynthetic Diversity.</title>
        <authorList>
            <person name="Kalkreuter E."/>
            <person name="Kautsar S.A."/>
            <person name="Yang D."/>
            <person name="Bader C.D."/>
            <person name="Teijaro C.N."/>
            <person name="Fluegel L."/>
            <person name="Davis C.M."/>
            <person name="Simpson J.R."/>
            <person name="Lauterbach L."/>
            <person name="Steele A.D."/>
            <person name="Gui C."/>
            <person name="Meng S."/>
            <person name="Li G."/>
            <person name="Viehrig K."/>
            <person name="Ye F."/>
            <person name="Su P."/>
            <person name="Kiefer A.F."/>
            <person name="Nichols A."/>
            <person name="Cepeda A.J."/>
            <person name="Yan W."/>
            <person name="Fan B."/>
            <person name="Jiang Y."/>
            <person name="Adhikari A."/>
            <person name="Zheng C.-J."/>
            <person name="Schuster L."/>
            <person name="Cowan T.M."/>
            <person name="Smanski M.J."/>
            <person name="Chevrette M.G."/>
            <person name="De Carvalho L.P.S."/>
            <person name="Shen B."/>
        </authorList>
    </citation>
    <scope>NUCLEOTIDE SEQUENCE [LARGE SCALE GENOMIC DNA]</scope>
    <source>
        <strain evidence="5 6">NPDC050671</strain>
    </source>
</reference>
<dbReference type="Gene3D" id="1.10.10.10">
    <property type="entry name" value="Winged helix-like DNA-binding domain superfamily/Winged helix DNA-binding domain"/>
    <property type="match status" value="1"/>
</dbReference>
<sequence length="233" mass="26368">MSPTGVTNVFSSKGDVAYAEIRRLILSGELAAGSRLPQYELADRLSMSITPLREAIRRLSSEGLVAVESHRDVRVAPMNAREAQQLFEVRLSLDPTAADLAATRRTEQDIFQMREALKRLVPVTRQWGEEGLVAHRDFHRALYLASHNDVLIRLLDDVWDKSDRYRRMGLELPPGDEPRTRDLNEHRQLFDLVVTGDGPAAADLMRRHITESLTAAAIRELEQREQNPAREPA</sequence>
<dbReference type="PANTHER" id="PTHR43537">
    <property type="entry name" value="TRANSCRIPTIONAL REGULATOR, GNTR FAMILY"/>
    <property type="match status" value="1"/>
</dbReference>
<protein>
    <submittedName>
        <fullName evidence="5">GntR family transcriptional regulator</fullName>
    </submittedName>
</protein>
<comment type="caution">
    <text evidence="5">The sequence shown here is derived from an EMBL/GenBank/DDBJ whole genome shotgun (WGS) entry which is preliminary data.</text>
</comment>
<evidence type="ECO:0000313" key="5">
    <source>
        <dbReference type="EMBL" id="MEV0362340.1"/>
    </source>
</evidence>
<organism evidence="5 6">
    <name type="scientific">Nocardia fusca</name>
    <dbReference type="NCBI Taxonomy" id="941183"/>
    <lineage>
        <taxon>Bacteria</taxon>
        <taxon>Bacillati</taxon>
        <taxon>Actinomycetota</taxon>
        <taxon>Actinomycetes</taxon>
        <taxon>Mycobacteriales</taxon>
        <taxon>Nocardiaceae</taxon>
        <taxon>Nocardia</taxon>
    </lineage>
</organism>
<dbReference type="InterPro" id="IPR036388">
    <property type="entry name" value="WH-like_DNA-bd_sf"/>
</dbReference>
<dbReference type="SUPFAM" id="SSF48008">
    <property type="entry name" value="GntR ligand-binding domain-like"/>
    <property type="match status" value="1"/>
</dbReference>
<accession>A0ABV3F480</accession>
<keyword evidence="6" id="KW-1185">Reference proteome</keyword>
<feature type="domain" description="HTH gntR-type" evidence="4">
    <location>
        <begin position="11"/>
        <end position="78"/>
    </location>
</feature>
<keyword evidence="2" id="KW-0238">DNA-binding</keyword>
<evidence type="ECO:0000259" key="4">
    <source>
        <dbReference type="PROSITE" id="PS50949"/>
    </source>
</evidence>
<evidence type="ECO:0000313" key="6">
    <source>
        <dbReference type="Proteomes" id="UP001551658"/>
    </source>
</evidence>
<evidence type="ECO:0000256" key="1">
    <source>
        <dbReference type="ARBA" id="ARBA00023015"/>
    </source>
</evidence>
<dbReference type="InterPro" id="IPR008920">
    <property type="entry name" value="TF_FadR/GntR_C"/>
</dbReference>
<dbReference type="Proteomes" id="UP001551658">
    <property type="component" value="Unassembled WGS sequence"/>
</dbReference>
<dbReference type="SMART" id="SM00895">
    <property type="entry name" value="FCD"/>
    <property type="match status" value="1"/>
</dbReference>
<dbReference type="InterPro" id="IPR000524">
    <property type="entry name" value="Tscrpt_reg_HTH_GntR"/>
</dbReference>